<dbReference type="Proteomes" id="UP000254866">
    <property type="component" value="Unassembled WGS sequence"/>
</dbReference>
<gene>
    <name evidence="2" type="ORF">BP5553_09750</name>
</gene>
<feature type="compositionally biased region" description="Basic and acidic residues" evidence="1">
    <location>
        <begin position="53"/>
        <end position="62"/>
    </location>
</feature>
<dbReference type="EMBL" id="NPIC01000012">
    <property type="protein sequence ID" value="RDL31541.1"/>
    <property type="molecule type" value="Genomic_DNA"/>
</dbReference>
<reference evidence="2 3" key="1">
    <citation type="journal article" date="2018" name="IMA Fungus">
        <title>IMA Genome-F 9: Draft genome sequence of Annulohypoxylon stygium, Aspergillus mulundensis, Berkeleyomyces basicola (syn. Thielaviopsis basicola), Ceratocystis smalleyi, two Cercospora beticola strains, Coleophoma cylindrospora, Fusarium fracticaudum, Phialophora cf. hyalina, and Morchella septimelata.</title>
        <authorList>
            <person name="Wingfield B.D."/>
            <person name="Bills G.F."/>
            <person name="Dong Y."/>
            <person name="Huang W."/>
            <person name="Nel W.J."/>
            <person name="Swalarsk-Parry B.S."/>
            <person name="Vaghefi N."/>
            <person name="Wilken P.M."/>
            <person name="An Z."/>
            <person name="de Beer Z.W."/>
            <person name="De Vos L."/>
            <person name="Chen L."/>
            <person name="Duong T.A."/>
            <person name="Gao Y."/>
            <person name="Hammerbacher A."/>
            <person name="Kikkert J.R."/>
            <person name="Li Y."/>
            <person name="Li H."/>
            <person name="Li K."/>
            <person name="Li Q."/>
            <person name="Liu X."/>
            <person name="Ma X."/>
            <person name="Naidoo K."/>
            <person name="Pethybridge S.J."/>
            <person name="Sun J."/>
            <person name="Steenkamp E.T."/>
            <person name="van der Nest M.A."/>
            <person name="van Wyk S."/>
            <person name="Wingfield M.J."/>
            <person name="Xiong C."/>
            <person name="Yue Q."/>
            <person name="Zhang X."/>
        </authorList>
    </citation>
    <scope>NUCLEOTIDE SEQUENCE [LARGE SCALE GENOMIC DNA]</scope>
    <source>
        <strain evidence="2 3">BP 5553</strain>
    </source>
</reference>
<feature type="compositionally biased region" description="Acidic residues" evidence="1">
    <location>
        <begin position="92"/>
        <end position="116"/>
    </location>
</feature>
<keyword evidence="3" id="KW-1185">Reference proteome</keyword>
<feature type="compositionally biased region" description="Basic and acidic residues" evidence="1">
    <location>
        <begin position="82"/>
        <end position="91"/>
    </location>
</feature>
<feature type="region of interest" description="Disordered" evidence="1">
    <location>
        <begin position="1"/>
        <end position="116"/>
    </location>
</feature>
<dbReference type="RefSeq" id="XP_031865672.1">
    <property type="nucleotide sequence ID" value="XM_032018373.1"/>
</dbReference>
<name>A0A370TBW0_9HELO</name>
<evidence type="ECO:0000313" key="2">
    <source>
        <dbReference type="EMBL" id="RDL31541.1"/>
    </source>
</evidence>
<organism evidence="2 3">
    <name type="scientific">Venustampulla echinocandica</name>
    <dbReference type="NCBI Taxonomy" id="2656787"/>
    <lineage>
        <taxon>Eukaryota</taxon>
        <taxon>Fungi</taxon>
        <taxon>Dikarya</taxon>
        <taxon>Ascomycota</taxon>
        <taxon>Pezizomycotina</taxon>
        <taxon>Leotiomycetes</taxon>
        <taxon>Helotiales</taxon>
        <taxon>Pleuroascaceae</taxon>
        <taxon>Venustampulla</taxon>
    </lineage>
</organism>
<protein>
    <submittedName>
        <fullName evidence="2">Uncharacterized protein</fullName>
    </submittedName>
</protein>
<evidence type="ECO:0000256" key="1">
    <source>
        <dbReference type="SAM" id="MobiDB-lite"/>
    </source>
</evidence>
<dbReference type="AlphaFoldDB" id="A0A370TBW0"/>
<evidence type="ECO:0000313" key="3">
    <source>
        <dbReference type="Proteomes" id="UP000254866"/>
    </source>
</evidence>
<comment type="caution">
    <text evidence="2">The sequence shown here is derived from an EMBL/GenBank/DDBJ whole genome shotgun (WGS) entry which is preliminary data.</text>
</comment>
<accession>A0A370TBW0</accession>
<sequence length="161" mass="18017">MSKMNSPATVEKSPSLPAADTVPSFLPWSSQLETQKDESVALKGGQVAQRATTTREEDRSEELAASPATDRLEGFENTPSEKCAEYEFRDSEVDDEEEEDDDEVEDDEGDDGEEGDEDVCFCLNCAFTELLYEEEEEHHEGVCFCDTCALIEELHEEEMQG</sequence>
<dbReference type="GeneID" id="43602599"/>
<proteinExistence type="predicted"/>